<feature type="non-terminal residue" evidence="1">
    <location>
        <position position="1"/>
    </location>
</feature>
<name>X1TQY0_9ZZZZ</name>
<accession>X1TQY0</accession>
<dbReference type="AlphaFoldDB" id="X1TQY0"/>
<sequence length="86" mass="9774">KMAAIGPYTEKLFSLIVKNNRQYWAQPIKGILSLAKKYPEKVIEASCKRAYFYKVKSYQIVKNICGSGAYLLPVEEVGHEYAKVKA</sequence>
<dbReference type="EMBL" id="BARW01030597">
    <property type="protein sequence ID" value="GAJ07669.1"/>
    <property type="molecule type" value="Genomic_DNA"/>
</dbReference>
<organism evidence="1">
    <name type="scientific">marine sediment metagenome</name>
    <dbReference type="NCBI Taxonomy" id="412755"/>
    <lineage>
        <taxon>unclassified sequences</taxon>
        <taxon>metagenomes</taxon>
        <taxon>ecological metagenomes</taxon>
    </lineage>
</organism>
<proteinExistence type="predicted"/>
<comment type="caution">
    <text evidence="1">The sequence shown here is derived from an EMBL/GenBank/DDBJ whole genome shotgun (WGS) entry which is preliminary data.</text>
</comment>
<protein>
    <submittedName>
        <fullName evidence="1">Uncharacterized protein</fullName>
    </submittedName>
</protein>
<evidence type="ECO:0000313" key="1">
    <source>
        <dbReference type="EMBL" id="GAJ07669.1"/>
    </source>
</evidence>
<gene>
    <name evidence="1" type="ORF">S12H4_48881</name>
</gene>
<reference evidence="1" key="1">
    <citation type="journal article" date="2014" name="Front. Microbiol.">
        <title>High frequency of phylogenetically diverse reductive dehalogenase-homologous genes in deep subseafloor sedimentary metagenomes.</title>
        <authorList>
            <person name="Kawai M."/>
            <person name="Futagami T."/>
            <person name="Toyoda A."/>
            <person name="Takaki Y."/>
            <person name="Nishi S."/>
            <person name="Hori S."/>
            <person name="Arai W."/>
            <person name="Tsubouchi T."/>
            <person name="Morono Y."/>
            <person name="Uchiyama I."/>
            <person name="Ito T."/>
            <person name="Fujiyama A."/>
            <person name="Inagaki F."/>
            <person name="Takami H."/>
        </authorList>
    </citation>
    <scope>NUCLEOTIDE SEQUENCE</scope>
    <source>
        <strain evidence="1">Expedition CK06-06</strain>
    </source>
</reference>